<feature type="compositionally biased region" description="Basic and acidic residues" evidence="2">
    <location>
        <begin position="447"/>
        <end position="458"/>
    </location>
</feature>
<feature type="compositionally biased region" description="Basic and acidic residues" evidence="2">
    <location>
        <begin position="541"/>
        <end position="550"/>
    </location>
</feature>
<feature type="region of interest" description="Disordered" evidence="2">
    <location>
        <begin position="446"/>
        <end position="601"/>
    </location>
</feature>
<dbReference type="AlphaFoldDB" id="A0A1D2N4F4"/>
<keyword evidence="6" id="KW-1185">Reference proteome</keyword>
<dbReference type="SMART" id="SM00648">
    <property type="entry name" value="SWAP"/>
    <property type="match status" value="1"/>
</dbReference>
<dbReference type="Pfam" id="PF01585">
    <property type="entry name" value="G-patch"/>
    <property type="match status" value="1"/>
</dbReference>
<dbReference type="OMA" id="QNTHHDI"/>
<protein>
    <submittedName>
        <fullName evidence="5">Calcium homeostasis endoplasmic reticulum protein</fullName>
    </submittedName>
</protein>
<dbReference type="PROSITE" id="PS50128">
    <property type="entry name" value="SURP"/>
    <property type="match status" value="1"/>
</dbReference>
<dbReference type="PANTHER" id="PTHR12323:SF0">
    <property type="entry name" value="CALCIUM HOMEOSTASIS ENDOPLASMIC RETICULUM PROTEIN"/>
    <property type="match status" value="1"/>
</dbReference>
<keyword evidence="1" id="KW-0175">Coiled coil</keyword>
<dbReference type="Gene3D" id="1.10.10.790">
    <property type="entry name" value="Surp module"/>
    <property type="match status" value="1"/>
</dbReference>
<name>A0A1D2N4F4_ORCCI</name>
<feature type="region of interest" description="Disordered" evidence="2">
    <location>
        <begin position="64"/>
        <end position="99"/>
    </location>
</feature>
<dbReference type="Proteomes" id="UP000094527">
    <property type="component" value="Unassembled WGS sequence"/>
</dbReference>
<dbReference type="STRING" id="48709.A0A1D2N4F4"/>
<evidence type="ECO:0000256" key="2">
    <source>
        <dbReference type="SAM" id="MobiDB-lite"/>
    </source>
</evidence>
<dbReference type="SUPFAM" id="SSF109905">
    <property type="entry name" value="Surp module (SWAP domain)"/>
    <property type="match status" value="1"/>
</dbReference>
<evidence type="ECO:0000259" key="3">
    <source>
        <dbReference type="PROSITE" id="PS50128"/>
    </source>
</evidence>
<dbReference type="GO" id="GO:0006874">
    <property type="term" value="P:intracellular calcium ion homeostasis"/>
    <property type="evidence" value="ECO:0007669"/>
    <property type="project" value="TreeGrafter"/>
</dbReference>
<reference evidence="5 6" key="1">
    <citation type="journal article" date="2016" name="Genome Biol. Evol.">
        <title>Gene Family Evolution Reflects Adaptation to Soil Environmental Stressors in the Genome of the Collembolan Orchesella cincta.</title>
        <authorList>
            <person name="Faddeeva-Vakhrusheva A."/>
            <person name="Derks M.F."/>
            <person name="Anvar S.Y."/>
            <person name="Agamennone V."/>
            <person name="Suring W."/>
            <person name="Smit S."/>
            <person name="van Straalen N.M."/>
            <person name="Roelofs D."/>
        </authorList>
    </citation>
    <scope>NUCLEOTIDE SEQUENCE [LARGE SCALE GENOMIC DNA]</scope>
    <source>
        <tissue evidence="5">Mixed pool</tissue>
    </source>
</reference>
<dbReference type="PANTHER" id="PTHR12323">
    <property type="entry name" value="SR-RELATED CTD ASSOCIATED FACTOR 6"/>
    <property type="match status" value="1"/>
</dbReference>
<gene>
    <name evidence="5" type="ORF">Ocin01_06535</name>
</gene>
<dbReference type="Pfam" id="PF25127">
    <property type="entry name" value="DUF7819"/>
    <property type="match status" value="1"/>
</dbReference>
<proteinExistence type="predicted"/>
<dbReference type="InterPro" id="IPR056721">
    <property type="entry name" value="DUF7819"/>
</dbReference>
<dbReference type="GO" id="GO:0048471">
    <property type="term" value="C:perinuclear region of cytoplasm"/>
    <property type="evidence" value="ECO:0007669"/>
    <property type="project" value="TreeGrafter"/>
</dbReference>
<dbReference type="PROSITE" id="PS50174">
    <property type="entry name" value="G_PATCH"/>
    <property type="match status" value="1"/>
</dbReference>
<feature type="coiled-coil region" evidence="1">
    <location>
        <begin position="104"/>
        <end position="131"/>
    </location>
</feature>
<evidence type="ECO:0000313" key="5">
    <source>
        <dbReference type="EMBL" id="ODN00149.1"/>
    </source>
</evidence>
<feature type="domain" description="SURP motif" evidence="3">
    <location>
        <begin position="8"/>
        <end position="50"/>
    </location>
</feature>
<dbReference type="InterPro" id="IPR000467">
    <property type="entry name" value="G_patch_dom"/>
</dbReference>
<dbReference type="OrthoDB" id="21470at2759"/>
<dbReference type="GO" id="GO:0003723">
    <property type="term" value="F:RNA binding"/>
    <property type="evidence" value="ECO:0007669"/>
    <property type="project" value="InterPro"/>
</dbReference>
<dbReference type="InterPro" id="IPR000061">
    <property type="entry name" value="Surp"/>
</dbReference>
<feature type="domain" description="G-patch" evidence="4">
    <location>
        <begin position="547"/>
        <end position="596"/>
    </location>
</feature>
<evidence type="ECO:0000259" key="4">
    <source>
        <dbReference type="PROSITE" id="PS50174"/>
    </source>
</evidence>
<dbReference type="GO" id="GO:0006396">
    <property type="term" value="P:RNA processing"/>
    <property type="evidence" value="ECO:0007669"/>
    <property type="project" value="InterPro"/>
</dbReference>
<dbReference type="EMBL" id="LJIJ01000230">
    <property type="protein sequence ID" value="ODN00149.1"/>
    <property type="molecule type" value="Genomic_DNA"/>
</dbReference>
<organism evidence="5 6">
    <name type="scientific">Orchesella cincta</name>
    <name type="common">Springtail</name>
    <name type="synonym">Podura cincta</name>
    <dbReference type="NCBI Taxonomy" id="48709"/>
    <lineage>
        <taxon>Eukaryota</taxon>
        <taxon>Metazoa</taxon>
        <taxon>Ecdysozoa</taxon>
        <taxon>Arthropoda</taxon>
        <taxon>Hexapoda</taxon>
        <taxon>Collembola</taxon>
        <taxon>Entomobryomorpha</taxon>
        <taxon>Entomobryoidea</taxon>
        <taxon>Orchesellidae</taxon>
        <taxon>Orchesellinae</taxon>
        <taxon>Orchesella</taxon>
    </lineage>
</organism>
<sequence length="623" mass="70167">MNEELRNIIEKLAVFVARNGQEFEAMTKQKQRNNPRFAFLFGGEFYNYYMCRVTTEQAILKHKATREQHGPPGNFGPPNFSNPAQTPVVTAAPSQTPPAPTINLEALQTQKKALEEQIRQSEQNLAGQHQVLLTQQQKQIEESIRIMQDADIQTLAAELNVNLEEFDAVLQPIVESCTKDAISSGKAWIFTHTPTKRADDLQAVLENMVIPMYCHAKVSEMSSQENTERLDKLLTLWESKSSYVSSTAVEKLRNFNTTWQDYQTELLQRFAGIVTQIAASINQTYEGSPASQQIGLPNVQGVAPQMFTGYPNQGQIPGQGFPPPIHGPPGMELQGPPVPGMFDLSKPPPGFGAPITPPPEADLIPKIEYYELPAGLMVPLVKPEDDNYKPVDPKAIRLPPPCPPSDRLLQAVEAFYAPATHERPRDSEGWERLGLYEYFKSKNLARKQKEDDIRDGRRLKSRSPTPIKRELSPTTTRSPPRRRYQSKSPTPPRRRRSRSRSPPPGRRKRNSRRSRSRSRSPEPLRRRSPTPPSFTTAGLGMEKKLDETNKGHQLLKKMGWSGSGLGRDEQGIEAPISGGELRDKKDQYRGVGISTMNDPFESYRKSKGQAFVERMRARAEERL</sequence>
<dbReference type="Pfam" id="PF01805">
    <property type="entry name" value="Surp"/>
    <property type="match status" value="1"/>
</dbReference>
<feature type="compositionally biased region" description="Low complexity" evidence="2">
    <location>
        <begin position="70"/>
        <end position="94"/>
    </location>
</feature>
<evidence type="ECO:0000313" key="6">
    <source>
        <dbReference type="Proteomes" id="UP000094527"/>
    </source>
</evidence>
<feature type="compositionally biased region" description="Basic residues" evidence="2">
    <location>
        <begin position="492"/>
        <end position="518"/>
    </location>
</feature>
<comment type="caution">
    <text evidence="5">The sequence shown here is derived from an EMBL/GenBank/DDBJ whole genome shotgun (WGS) entry which is preliminary data.</text>
</comment>
<dbReference type="SMART" id="SM00443">
    <property type="entry name" value="G_patch"/>
    <property type="match status" value="1"/>
</dbReference>
<accession>A0A1D2N4F4</accession>
<evidence type="ECO:0000256" key="1">
    <source>
        <dbReference type="SAM" id="Coils"/>
    </source>
</evidence>
<dbReference type="InterPro" id="IPR035967">
    <property type="entry name" value="SWAP/Surp_sf"/>
</dbReference>